<reference evidence="1" key="1">
    <citation type="submission" date="2021-11" db="EMBL/GenBank/DDBJ databases">
        <authorList>
            <person name="Herlambang A."/>
            <person name="Guo Y."/>
            <person name="Takashima Y."/>
            <person name="Nishizawa T."/>
        </authorList>
    </citation>
    <scope>NUCLEOTIDE SEQUENCE</scope>
    <source>
        <strain evidence="1">E1425</strain>
    </source>
</reference>
<name>A0A9P3HDY8_9FUNG</name>
<organism evidence="1 2">
    <name type="scientific">Entomortierella parvispora</name>
    <dbReference type="NCBI Taxonomy" id="205924"/>
    <lineage>
        <taxon>Eukaryota</taxon>
        <taxon>Fungi</taxon>
        <taxon>Fungi incertae sedis</taxon>
        <taxon>Mucoromycota</taxon>
        <taxon>Mortierellomycotina</taxon>
        <taxon>Mortierellomycetes</taxon>
        <taxon>Mortierellales</taxon>
        <taxon>Mortierellaceae</taxon>
        <taxon>Entomortierella</taxon>
    </lineage>
</organism>
<protein>
    <submittedName>
        <fullName evidence="1">Uncharacterized protein</fullName>
    </submittedName>
</protein>
<dbReference type="EMBL" id="BQFW01000009">
    <property type="protein sequence ID" value="GJJ74743.1"/>
    <property type="molecule type" value="Genomic_DNA"/>
</dbReference>
<evidence type="ECO:0000313" key="2">
    <source>
        <dbReference type="Proteomes" id="UP000827284"/>
    </source>
</evidence>
<reference evidence="1" key="2">
    <citation type="journal article" date="2022" name="Microbiol. Resour. Announc.">
        <title>Whole-Genome Sequence of Entomortierella parvispora E1425, a Mucoromycotan Fungus Associated with Burkholderiaceae-Related Endosymbiotic Bacteria.</title>
        <authorList>
            <person name="Herlambang A."/>
            <person name="Guo Y."/>
            <person name="Takashima Y."/>
            <person name="Narisawa K."/>
            <person name="Ohta H."/>
            <person name="Nishizawa T."/>
        </authorList>
    </citation>
    <scope>NUCLEOTIDE SEQUENCE</scope>
    <source>
        <strain evidence="1">E1425</strain>
    </source>
</reference>
<gene>
    <name evidence="1" type="ORF">EMPS_07101</name>
</gene>
<accession>A0A9P3HDY8</accession>
<dbReference type="Proteomes" id="UP000827284">
    <property type="component" value="Unassembled WGS sequence"/>
</dbReference>
<dbReference type="AlphaFoldDB" id="A0A9P3HDY8"/>
<comment type="caution">
    <text evidence="1">The sequence shown here is derived from an EMBL/GenBank/DDBJ whole genome shotgun (WGS) entry which is preliminary data.</text>
</comment>
<dbReference type="OrthoDB" id="2369460at2759"/>
<proteinExistence type="predicted"/>
<evidence type="ECO:0000313" key="1">
    <source>
        <dbReference type="EMBL" id="GJJ74743.1"/>
    </source>
</evidence>
<keyword evidence="2" id="KW-1185">Reference proteome</keyword>
<sequence length="624" mass="71044">MNSAETSCLYETVDSRNTFTIAGNTYGSGAHDEQLMFPPEMLLDNREPWKSMARYSALARTLRRDLSWTLSLPVLEQIQELSLPLSDLDRYLEIVSRFQSLTTVTFIKDELLELLESTFPSISRSNAELEELEKCKQKQHQQYRTMIAFVQSHGRLFPNQLQNVYLSADRGLPFYPDDIKEDLDSALSPLARPKFIDPSNWKRVANNIKESDLGSVKSIVLSCPATKDAPMVFLKNDPNFWSRCRSLEKFNMRSLGSGSFRWAVDEKVAWDRSLNERTIVANDPILKSLPLRPLLSLRNVVLIGWSTDDLNDIGMAFGETLTSLVFSCIPRNQFGAATAAPEALSEFRLGKYWKLPTISILSIHAPSSGLMVDPDFYTNCLGNTLERLELTDQSSEPFESNMDLYICRPAVQAIPACTKIARTGWPALTFHPDTLHQVPNLTVLELASWYWLYVEESDSSLLYETDSPAATANRKDDDNHGSRDFHHSFPSIDQRRSLWTWDWYLPRLDFLRLDGIFAYLFQFQMLAGCPSLSFMELNMSASDVDQHHRTLTLQDFIHPDSSPNDQGNDSKQKLIVASSIQSITLCGEWIIDEEQREAILREIFTGLTTLEQELDDEVIWVGSN</sequence>